<feature type="region of interest" description="Disordered" evidence="1">
    <location>
        <begin position="85"/>
        <end position="106"/>
    </location>
</feature>
<feature type="compositionally biased region" description="Basic and acidic residues" evidence="1">
    <location>
        <begin position="87"/>
        <end position="100"/>
    </location>
</feature>
<accession>A0ABS2UH22</accession>
<feature type="compositionally biased region" description="Polar residues" evidence="1">
    <location>
        <begin position="50"/>
        <end position="66"/>
    </location>
</feature>
<protein>
    <recommendedName>
        <fullName evidence="4">Peptidase M23</fullName>
    </recommendedName>
</protein>
<feature type="non-terminal residue" evidence="2">
    <location>
        <position position="1"/>
    </location>
</feature>
<evidence type="ECO:0000313" key="3">
    <source>
        <dbReference type="Proteomes" id="UP000724686"/>
    </source>
</evidence>
<name>A0ABS2UH22_9LEPT</name>
<comment type="caution">
    <text evidence="2">The sequence shown here is derived from an EMBL/GenBank/DDBJ whole genome shotgun (WGS) entry which is preliminary data.</text>
</comment>
<evidence type="ECO:0000256" key="1">
    <source>
        <dbReference type="SAM" id="MobiDB-lite"/>
    </source>
</evidence>
<organism evidence="2 3">
    <name type="scientific">Leptospira ainlahdjerensis</name>
    <dbReference type="NCBI Taxonomy" id="2810033"/>
    <lineage>
        <taxon>Bacteria</taxon>
        <taxon>Pseudomonadati</taxon>
        <taxon>Spirochaetota</taxon>
        <taxon>Spirochaetia</taxon>
        <taxon>Leptospirales</taxon>
        <taxon>Leptospiraceae</taxon>
        <taxon>Leptospira</taxon>
    </lineage>
</organism>
<keyword evidence="3" id="KW-1185">Reference proteome</keyword>
<sequence>LKKELSEGILLADGNGSMSDAKGGSGLASAVKEISSKQAELTRLMASKESGGTTKPASSGNESSSGVLDGIKNLYGKTKELIYGPEAKPRSSYEQDDRSKAQTTRLTNETAAYLDYKEGKISKADYERQVAAEKKAYYEATQGDRNKIPMGSGYTDISKDNLGKLTHLEGIKGVAGRIVEKDGYTYFRTEAQGMNSKSIPMEPTKISEKPWTTVDYGHVNRQGKEGVLDLYAPYGSGVTIPRADGNQFQVAGLRSLSEGGNVLTLKYNVAGVPQTAHISHVQNQFPSYVIDELKAGRKPIFETGTVVAWTGVTGQHGVGNEGKVKYDPTDHAHIDFVDKTNWRDWALQSMGY</sequence>
<dbReference type="Proteomes" id="UP000724686">
    <property type="component" value="Unassembled WGS sequence"/>
</dbReference>
<proteinExistence type="predicted"/>
<dbReference type="EMBL" id="JAFFPU010000079">
    <property type="protein sequence ID" value="MBM9579686.1"/>
    <property type="molecule type" value="Genomic_DNA"/>
</dbReference>
<evidence type="ECO:0000313" key="2">
    <source>
        <dbReference type="EMBL" id="MBM9579686.1"/>
    </source>
</evidence>
<evidence type="ECO:0008006" key="4">
    <source>
        <dbReference type="Google" id="ProtNLM"/>
    </source>
</evidence>
<reference evidence="2 3" key="1">
    <citation type="submission" date="2021-02" db="EMBL/GenBank/DDBJ databases">
        <title>Leptospira ainlahdjerensis sp. nov., Leptospira ainazelensis sp. nov., Leptospira abararensis sp. nov. and Leptospira chreensis sp. nov., four new species isolated from water sources in Algeria.</title>
        <authorList>
            <person name="Amara Korba A."/>
            <person name="Kainiu M."/>
            <person name="Vincent A.T."/>
            <person name="Mariet J.-F."/>
            <person name="Veyrier F.J."/>
            <person name="Goarant C."/>
            <person name="Picardeau M."/>
        </authorList>
    </citation>
    <scope>NUCLEOTIDE SEQUENCE [LARGE SCALE GENOMIC DNA]</scope>
    <source>
        <strain evidence="2 3">201903070</strain>
    </source>
</reference>
<gene>
    <name evidence="2" type="ORF">JWG45_21285</name>
</gene>
<feature type="region of interest" description="Disordered" evidence="1">
    <location>
        <begin position="44"/>
        <end position="69"/>
    </location>
</feature>